<organism evidence="2 3">
    <name type="scientific">Acrocarpospora corrugata</name>
    <dbReference type="NCBI Taxonomy" id="35763"/>
    <lineage>
        <taxon>Bacteria</taxon>
        <taxon>Bacillati</taxon>
        <taxon>Actinomycetota</taxon>
        <taxon>Actinomycetes</taxon>
        <taxon>Streptosporangiales</taxon>
        <taxon>Streptosporangiaceae</taxon>
        <taxon>Acrocarpospora</taxon>
    </lineage>
</organism>
<protein>
    <submittedName>
        <fullName evidence="2">Uncharacterized protein</fullName>
    </submittedName>
</protein>
<sequence length="472" mass="51635">MSELEVELRRAMAEETAELRISPDLVDRVVRGSQWRRRARAKLVAAALALFVAAGAGPAYLVATRGDDVVVEDVHAEINGVEIRYLPEGLGRPERAESTLGGLPGAALRWSDGDRWAEISVYRTGRRMQDGLDLLALNAMTESRTSADAVISTDGTDRMWVPQAGMLLRVTTSPSIKDELDRIASGMRVWWKGDIGDVRVTYMPDGWRSPDEIVPVNDGLARRWTFDGAGEVTVEVVYGLRAKDLKSLQEVSWPTNEQLVDLRRASVRGAEAVEGRVVGAERGPDKGRMRLWVVRPGLGVRIWASGSTSADLPRISEGIETIATTFSDSVDGMPLPALPLELRIGEETQELGQDWRGSTRYWGSRPGQGAHVAMSVYRGQAIRSEPWLRDIPAAEKEPAAVGGVAGTLLTWSETRRVNGGPRLLMGRRFVWTTETGLAIVITTVVDSLSSTAYASTDLDSVVRSVHERMSVP</sequence>
<evidence type="ECO:0000313" key="2">
    <source>
        <dbReference type="EMBL" id="GES03135.1"/>
    </source>
</evidence>
<gene>
    <name evidence="2" type="ORF">Acor_52010</name>
</gene>
<dbReference type="Proteomes" id="UP000334990">
    <property type="component" value="Unassembled WGS sequence"/>
</dbReference>
<comment type="caution">
    <text evidence="2">The sequence shown here is derived from an EMBL/GenBank/DDBJ whole genome shotgun (WGS) entry which is preliminary data.</text>
</comment>
<name>A0A5M3W276_9ACTN</name>
<accession>A0A5M3W276</accession>
<proteinExistence type="predicted"/>
<evidence type="ECO:0000256" key="1">
    <source>
        <dbReference type="SAM" id="Phobius"/>
    </source>
</evidence>
<dbReference type="OrthoDB" id="3494634at2"/>
<reference evidence="2 3" key="1">
    <citation type="submission" date="2019-10" db="EMBL/GenBank/DDBJ databases">
        <title>Whole genome shotgun sequence of Acrocarpospora corrugata NBRC 13972.</title>
        <authorList>
            <person name="Ichikawa N."/>
            <person name="Kimura A."/>
            <person name="Kitahashi Y."/>
            <person name="Komaki H."/>
            <person name="Oguchi A."/>
        </authorList>
    </citation>
    <scope>NUCLEOTIDE SEQUENCE [LARGE SCALE GENOMIC DNA]</scope>
    <source>
        <strain evidence="2 3">NBRC 13972</strain>
    </source>
</reference>
<keyword evidence="1" id="KW-0472">Membrane</keyword>
<dbReference type="RefSeq" id="WP_155339314.1">
    <property type="nucleotide sequence ID" value="NZ_BAAABN010000053.1"/>
</dbReference>
<keyword evidence="1" id="KW-1133">Transmembrane helix</keyword>
<keyword evidence="1" id="KW-0812">Transmembrane</keyword>
<feature type="transmembrane region" description="Helical" evidence="1">
    <location>
        <begin position="43"/>
        <end position="63"/>
    </location>
</feature>
<keyword evidence="3" id="KW-1185">Reference proteome</keyword>
<dbReference type="EMBL" id="BLAD01000065">
    <property type="protein sequence ID" value="GES03135.1"/>
    <property type="molecule type" value="Genomic_DNA"/>
</dbReference>
<evidence type="ECO:0000313" key="3">
    <source>
        <dbReference type="Proteomes" id="UP000334990"/>
    </source>
</evidence>
<dbReference type="AlphaFoldDB" id="A0A5M3W276"/>